<evidence type="ECO:0000313" key="1">
    <source>
        <dbReference type="EnsemblProtists" id="HpaP806869"/>
    </source>
</evidence>
<evidence type="ECO:0008006" key="3">
    <source>
        <dbReference type="Google" id="ProtNLM"/>
    </source>
</evidence>
<organism evidence="1 2">
    <name type="scientific">Hyaloperonospora arabidopsidis (strain Emoy2)</name>
    <name type="common">Downy mildew agent</name>
    <name type="synonym">Peronospora arabidopsidis</name>
    <dbReference type="NCBI Taxonomy" id="559515"/>
    <lineage>
        <taxon>Eukaryota</taxon>
        <taxon>Sar</taxon>
        <taxon>Stramenopiles</taxon>
        <taxon>Oomycota</taxon>
        <taxon>Peronosporomycetes</taxon>
        <taxon>Peronosporales</taxon>
        <taxon>Peronosporaceae</taxon>
        <taxon>Hyaloperonospora</taxon>
    </lineage>
</organism>
<sequence>MWLRSGVSPDEVYKMMPVGAEKSLMDGVRKTNDVDVLVHALLQWDALDAEMKQMENYRKFISSFRPPFK</sequence>
<dbReference type="EnsemblProtists" id="HpaT806869">
    <property type="protein sequence ID" value="HpaP806869"/>
    <property type="gene ID" value="HpaG806869"/>
</dbReference>
<accession>M4BKD6</accession>
<protein>
    <recommendedName>
        <fullName evidence="3">RxLR effector candidate protein</fullName>
    </recommendedName>
</protein>
<evidence type="ECO:0000313" key="2">
    <source>
        <dbReference type="Proteomes" id="UP000011713"/>
    </source>
</evidence>
<dbReference type="AlphaFoldDB" id="M4BKD6"/>
<name>M4BKD6_HYAAE</name>
<dbReference type="InParanoid" id="M4BKD6"/>
<dbReference type="EMBL" id="JH598349">
    <property type="status" value="NOT_ANNOTATED_CDS"/>
    <property type="molecule type" value="Genomic_DNA"/>
</dbReference>
<proteinExistence type="predicted"/>
<dbReference type="Proteomes" id="UP000011713">
    <property type="component" value="Unassembled WGS sequence"/>
</dbReference>
<dbReference type="HOGENOM" id="CLU_2781338_0_0_1"/>
<reference evidence="2" key="1">
    <citation type="journal article" date="2010" name="Science">
        <title>Signatures of adaptation to obligate biotrophy in the Hyaloperonospora arabidopsidis genome.</title>
        <authorList>
            <person name="Baxter L."/>
            <person name="Tripathy S."/>
            <person name="Ishaque N."/>
            <person name="Boot N."/>
            <person name="Cabral A."/>
            <person name="Kemen E."/>
            <person name="Thines M."/>
            <person name="Ah-Fong A."/>
            <person name="Anderson R."/>
            <person name="Badejoko W."/>
            <person name="Bittner-Eddy P."/>
            <person name="Boore J.L."/>
            <person name="Chibucos M.C."/>
            <person name="Coates M."/>
            <person name="Dehal P."/>
            <person name="Delehaunty K."/>
            <person name="Dong S."/>
            <person name="Downton P."/>
            <person name="Dumas B."/>
            <person name="Fabro G."/>
            <person name="Fronick C."/>
            <person name="Fuerstenberg S.I."/>
            <person name="Fulton L."/>
            <person name="Gaulin E."/>
            <person name="Govers F."/>
            <person name="Hughes L."/>
            <person name="Humphray S."/>
            <person name="Jiang R.H."/>
            <person name="Judelson H."/>
            <person name="Kamoun S."/>
            <person name="Kyung K."/>
            <person name="Meijer H."/>
            <person name="Minx P."/>
            <person name="Morris P."/>
            <person name="Nelson J."/>
            <person name="Phuntumart V."/>
            <person name="Qutob D."/>
            <person name="Rehmany A."/>
            <person name="Rougon-Cardoso A."/>
            <person name="Ryden P."/>
            <person name="Torto-Alalibo T."/>
            <person name="Studholme D."/>
            <person name="Wang Y."/>
            <person name="Win J."/>
            <person name="Wood J."/>
            <person name="Clifton S.W."/>
            <person name="Rogers J."/>
            <person name="Van den Ackerveken G."/>
            <person name="Jones J.D."/>
            <person name="McDowell J.M."/>
            <person name="Beynon J."/>
            <person name="Tyler B.M."/>
        </authorList>
    </citation>
    <scope>NUCLEOTIDE SEQUENCE [LARGE SCALE GENOMIC DNA]</scope>
    <source>
        <strain evidence="2">Emoy2</strain>
    </source>
</reference>
<reference evidence="1" key="2">
    <citation type="submission" date="2015-06" db="UniProtKB">
        <authorList>
            <consortium name="EnsemblProtists"/>
        </authorList>
    </citation>
    <scope>IDENTIFICATION</scope>
    <source>
        <strain evidence="1">Emoy2</strain>
    </source>
</reference>
<keyword evidence="2" id="KW-1185">Reference proteome</keyword>
<dbReference type="VEuPathDB" id="FungiDB:HpaG806869"/>